<sequence length="124" mass="13487">MMIYCARITAIGLFVADGLTDKMLITFDSNGPKDCLDYSLSLEPSFREESLMILPGDRLLLAGHDYLVTAVGKGVQQALFELGHLTLVFDGDLKPCHTGAIHLSGPVPKLHDLHGNLVIEEGRP</sequence>
<dbReference type="GO" id="GO:0016301">
    <property type="term" value="F:kinase activity"/>
    <property type="evidence" value="ECO:0007669"/>
    <property type="project" value="TreeGrafter"/>
</dbReference>
<dbReference type="PANTHER" id="PTHR40398">
    <property type="entry name" value="PTS SYSTEM GLUCITOL/SORBITOL-SPECIFIC EIIA COMPONENT"/>
    <property type="match status" value="1"/>
</dbReference>
<dbReference type="Pfam" id="PF03829">
    <property type="entry name" value="PTSIIA_gutA"/>
    <property type="match status" value="1"/>
</dbReference>
<dbReference type="GO" id="GO:0005737">
    <property type="term" value="C:cytoplasm"/>
    <property type="evidence" value="ECO:0007669"/>
    <property type="project" value="InterPro"/>
</dbReference>
<protein>
    <submittedName>
        <fullName evidence="2">Putative PTS enzyme III glucitol</fullName>
    </submittedName>
</protein>
<dbReference type="FunFam" id="2.40.33.40:FF:000002">
    <property type="entry name" value="Hypothetical PTS enzyme III glucitol"/>
    <property type="match status" value="1"/>
</dbReference>
<dbReference type="SUPFAM" id="SSF141530">
    <property type="entry name" value="PTSIIA/GutA-like"/>
    <property type="match status" value="1"/>
</dbReference>
<dbReference type="GO" id="GO:0009401">
    <property type="term" value="P:phosphoenolpyruvate-dependent sugar phosphotransferase system"/>
    <property type="evidence" value="ECO:0007669"/>
    <property type="project" value="InterPro"/>
</dbReference>
<proteinExistence type="predicted"/>
<evidence type="ECO:0000313" key="2">
    <source>
        <dbReference type="EMBL" id="AJR16877.1"/>
    </source>
</evidence>
<dbReference type="GO" id="GO:0008982">
    <property type="term" value="F:protein-N(PI)-phosphohistidine-sugar phosphotransferase activity"/>
    <property type="evidence" value="ECO:0007669"/>
    <property type="project" value="InterPro"/>
</dbReference>
<dbReference type="AlphaFoldDB" id="A0A0D3QTC7"/>
<dbReference type="PANTHER" id="PTHR40398:SF1">
    <property type="entry name" value="PTS SYSTEM GLUCITOL_SORBITOL-SPECIFIC EIIA COMPONENT"/>
    <property type="match status" value="1"/>
</dbReference>
<reference evidence="2" key="1">
    <citation type="journal article" date="2015" name="Appl. Environ. Microbiol.">
        <title>Extensive Genetic Variability Linked to IS26 Insertions in the fljB Promoter Region of Atypical Monophasic Variants of Salmonella enterica Serovar Typhimurium.</title>
        <authorList>
            <person name="Boland C."/>
            <person name="Bertrand S."/>
            <person name="Mattheus W."/>
            <person name="Dierick K."/>
            <person name="Jasson V."/>
            <person name="Rosseel T."/>
            <person name="Van Borm S."/>
            <person name="Mahillon J."/>
            <person name="Wattiau P."/>
        </authorList>
    </citation>
    <scope>NUCLEOTIDE SEQUENCE</scope>
    <source>
        <strain evidence="2">VAR-2009/08643/1</strain>
    </source>
</reference>
<dbReference type="InterPro" id="IPR004716">
    <property type="entry name" value="PTS_IIA_glucitol/sorbitol-sp"/>
</dbReference>
<comment type="caution">
    <text evidence="1">Lacks conserved residue(s) required for the propagation of feature annotation.</text>
</comment>
<dbReference type="InterPro" id="IPR036665">
    <property type="entry name" value="PTS_IIA_glucitol/sorbitol_sf"/>
</dbReference>
<dbReference type="PROSITE" id="PS51097">
    <property type="entry name" value="PTS_EIIA_TYPE_5"/>
    <property type="match status" value="1"/>
</dbReference>
<dbReference type="EMBL" id="KJ999732">
    <property type="protein sequence ID" value="AJR16877.1"/>
    <property type="molecule type" value="Genomic_DNA"/>
</dbReference>
<gene>
    <name evidence="2" type="ORF">STM2751</name>
</gene>
<evidence type="ECO:0000256" key="1">
    <source>
        <dbReference type="PROSITE-ProRule" id="PRU00420"/>
    </source>
</evidence>
<dbReference type="Gene3D" id="2.40.33.40">
    <property type="entry name" value="Phosphotransferase system, glucitol/sorbitol-specific IIA component"/>
    <property type="match status" value="1"/>
</dbReference>
<organism evidence="2">
    <name type="scientific">Salmonella enterica subsp. enterica serovar 4,5:i:-</name>
    <dbReference type="NCBI Taxonomy" id="1619252"/>
    <lineage>
        <taxon>Bacteria</taxon>
        <taxon>Pseudomonadati</taxon>
        <taxon>Pseudomonadota</taxon>
        <taxon>Gammaproteobacteria</taxon>
        <taxon>Enterobacterales</taxon>
        <taxon>Enterobacteriaceae</taxon>
        <taxon>Salmonella</taxon>
    </lineage>
</organism>
<accession>A0A0D3QTC7</accession>
<name>A0A0D3QTC7_SALET</name>